<dbReference type="EMBL" id="KN837140">
    <property type="protein sequence ID" value="KIJ40886.1"/>
    <property type="molecule type" value="Genomic_DNA"/>
</dbReference>
<feature type="region of interest" description="Disordered" evidence="1">
    <location>
        <begin position="1"/>
        <end position="27"/>
    </location>
</feature>
<dbReference type="OrthoDB" id="3070271at2759"/>
<sequence length="181" mass="20698">MPRNSTKKLAAQRARAGKAAKRQEQDEPIVINLLSESEEDSDIECTSWQGSVSHTMSDCEDAENSYITVSDGDENIRIDMEDENLEILVGEGVIDGLRKACQVQRDLEGLSTSTPYEIVMEKKGAKQWKEAEANQSLGYNGLSDRRKREIWQEQREKEAAAAEKRERYVLQKYPFQWLIKI</sequence>
<evidence type="ECO:0000256" key="1">
    <source>
        <dbReference type="SAM" id="MobiDB-lite"/>
    </source>
</evidence>
<gene>
    <name evidence="2" type="ORF">M422DRAFT_256066</name>
</gene>
<protein>
    <submittedName>
        <fullName evidence="2">Uncharacterized protein</fullName>
    </submittedName>
</protein>
<organism evidence="2 3">
    <name type="scientific">Sphaerobolus stellatus (strain SS14)</name>
    <dbReference type="NCBI Taxonomy" id="990650"/>
    <lineage>
        <taxon>Eukaryota</taxon>
        <taxon>Fungi</taxon>
        <taxon>Dikarya</taxon>
        <taxon>Basidiomycota</taxon>
        <taxon>Agaricomycotina</taxon>
        <taxon>Agaricomycetes</taxon>
        <taxon>Phallomycetidae</taxon>
        <taxon>Geastrales</taxon>
        <taxon>Sphaerobolaceae</taxon>
        <taxon>Sphaerobolus</taxon>
    </lineage>
</organism>
<evidence type="ECO:0000313" key="2">
    <source>
        <dbReference type="EMBL" id="KIJ40886.1"/>
    </source>
</evidence>
<accession>A0A0C9VS93</accession>
<dbReference type="Proteomes" id="UP000054279">
    <property type="component" value="Unassembled WGS sequence"/>
</dbReference>
<reference evidence="2 3" key="1">
    <citation type="submission" date="2014-06" db="EMBL/GenBank/DDBJ databases">
        <title>Evolutionary Origins and Diversification of the Mycorrhizal Mutualists.</title>
        <authorList>
            <consortium name="DOE Joint Genome Institute"/>
            <consortium name="Mycorrhizal Genomics Consortium"/>
            <person name="Kohler A."/>
            <person name="Kuo A."/>
            <person name="Nagy L.G."/>
            <person name="Floudas D."/>
            <person name="Copeland A."/>
            <person name="Barry K.W."/>
            <person name="Cichocki N."/>
            <person name="Veneault-Fourrey C."/>
            <person name="LaButti K."/>
            <person name="Lindquist E.A."/>
            <person name="Lipzen A."/>
            <person name="Lundell T."/>
            <person name="Morin E."/>
            <person name="Murat C."/>
            <person name="Riley R."/>
            <person name="Ohm R."/>
            <person name="Sun H."/>
            <person name="Tunlid A."/>
            <person name="Henrissat B."/>
            <person name="Grigoriev I.V."/>
            <person name="Hibbett D.S."/>
            <person name="Martin F."/>
        </authorList>
    </citation>
    <scope>NUCLEOTIDE SEQUENCE [LARGE SCALE GENOMIC DNA]</scope>
    <source>
        <strain evidence="2 3">SS14</strain>
    </source>
</reference>
<proteinExistence type="predicted"/>
<keyword evidence="3" id="KW-1185">Reference proteome</keyword>
<evidence type="ECO:0000313" key="3">
    <source>
        <dbReference type="Proteomes" id="UP000054279"/>
    </source>
</evidence>
<name>A0A0C9VS93_SPHS4</name>
<dbReference type="HOGENOM" id="CLU_104029_0_0_1"/>
<dbReference type="AlphaFoldDB" id="A0A0C9VS93"/>